<dbReference type="InterPro" id="IPR032466">
    <property type="entry name" value="Metal_Hydrolase"/>
</dbReference>
<evidence type="ECO:0000256" key="4">
    <source>
        <dbReference type="ARBA" id="ARBA00036832"/>
    </source>
</evidence>
<dbReference type="PANTHER" id="PTHR21240">
    <property type="entry name" value="2-AMINO-3-CARBOXYLMUCONATE-6-SEMIALDEHYDE DECARBOXYLASE"/>
    <property type="match status" value="1"/>
</dbReference>
<evidence type="ECO:0000256" key="2">
    <source>
        <dbReference type="ARBA" id="ARBA00022833"/>
    </source>
</evidence>
<keyword evidence="8" id="KW-1185">Reference proteome</keyword>
<dbReference type="Proteomes" id="UP000578449">
    <property type="component" value="Unassembled WGS sequence"/>
</dbReference>
<keyword evidence="2" id="KW-0862">Zinc</keyword>
<protein>
    <recommendedName>
        <fullName evidence="5">6-methylsalicylate decarboxylase</fullName>
        <ecNumber evidence="5">4.1.1.52</ecNumber>
    </recommendedName>
</protein>
<dbReference type="PANTHER" id="PTHR21240:SF29">
    <property type="entry name" value="AMIDOHYDROLASE-RELATED DOMAIN-CONTAINING PROTEIN"/>
    <property type="match status" value="1"/>
</dbReference>
<keyword evidence="3" id="KW-0456">Lyase</keyword>
<dbReference type="EC" id="4.1.1.52" evidence="5"/>
<dbReference type="GO" id="GO:0019748">
    <property type="term" value="P:secondary metabolic process"/>
    <property type="evidence" value="ECO:0007669"/>
    <property type="project" value="TreeGrafter"/>
</dbReference>
<gene>
    <name evidence="7" type="ORF">HNP84_007595</name>
</gene>
<evidence type="ECO:0000313" key="7">
    <source>
        <dbReference type="EMBL" id="MBB5137842.1"/>
    </source>
</evidence>
<keyword evidence="7" id="KW-0378">Hydrolase</keyword>
<dbReference type="RefSeq" id="WP_221337246.1">
    <property type="nucleotide sequence ID" value="NZ_BAABIX010000002.1"/>
</dbReference>
<reference evidence="7 8" key="1">
    <citation type="submission" date="2020-08" db="EMBL/GenBank/DDBJ databases">
        <title>Genomic Encyclopedia of Type Strains, Phase IV (KMG-IV): sequencing the most valuable type-strain genomes for metagenomic binning, comparative biology and taxonomic classification.</title>
        <authorList>
            <person name="Goeker M."/>
        </authorList>
    </citation>
    <scope>NUCLEOTIDE SEQUENCE [LARGE SCALE GENOMIC DNA]</scope>
    <source>
        <strain evidence="7 8">DSM 45615</strain>
    </source>
</reference>
<evidence type="ECO:0000256" key="1">
    <source>
        <dbReference type="ARBA" id="ARBA00022723"/>
    </source>
</evidence>
<comment type="caution">
    <text evidence="7">The sequence shown here is derived from an EMBL/GenBank/DDBJ whole genome shotgun (WGS) entry which is preliminary data.</text>
</comment>
<name>A0A840PF99_9ACTN</name>
<evidence type="ECO:0000256" key="3">
    <source>
        <dbReference type="ARBA" id="ARBA00023239"/>
    </source>
</evidence>
<accession>A0A840PF99</accession>
<evidence type="ECO:0000313" key="8">
    <source>
        <dbReference type="Proteomes" id="UP000578449"/>
    </source>
</evidence>
<dbReference type="GO" id="GO:0005829">
    <property type="term" value="C:cytosol"/>
    <property type="evidence" value="ECO:0007669"/>
    <property type="project" value="TreeGrafter"/>
</dbReference>
<dbReference type="GO" id="GO:0016787">
    <property type="term" value="F:hydrolase activity"/>
    <property type="evidence" value="ECO:0007669"/>
    <property type="project" value="UniProtKB-KW"/>
</dbReference>
<dbReference type="InterPro" id="IPR032465">
    <property type="entry name" value="ACMSD"/>
</dbReference>
<organism evidence="7 8">
    <name type="scientific">Thermocatellispora tengchongensis</name>
    <dbReference type="NCBI Taxonomy" id="1073253"/>
    <lineage>
        <taxon>Bacteria</taxon>
        <taxon>Bacillati</taxon>
        <taxon>Actinomycetota</taxon>
        <taxon>Actinomycetes</taxon>
        <taxon>Streptosporangiales</taxon>
        <taxon>Streptosporangiaceae</taxon>
        <taxon>Thermocatellispora</taxon>
    </lineage>
</organism>
<dbReference type="InterPro" id="IPR006680">
    <property type="entry name" value="Amidohydro-rel"/>
</dbReference>
<dbReference type="GO" id="GO:0046872">
    <property type="term" value="F:metal ion binding"/>
    <property type="evidence" value="ECO:0007669"/>
    <property type="project" value="UniProtKB-KW"/>
</dbReference>
<evidence type="ECO:0000259" key="6">
    <source>
        <dbReference type="Pfam" id="PF04909"/>
    </source>
</evidence>
<dbReference type="AlphaFoldDB" id="A0A840PF99"/>
<dbReference type="SUPFAM" id="SSF51556">
    <property type="entry name" value="Metallo-dependent hydrolases"/>
    <property type="match status" value="1"/>
</dbReference>
<comment type="catalytic activity">
    <reaction evidence="4">
        <text>6-methylsalicylate + H(+) = 3-methylphenol + CO2</text>
        <dbReference type="Rhea" id="RHEA:23112"/>
        <dbReference type="ChEBI" id="CHEBI:15378"/>
        <dbReference type="ChEBI" id="CHEBI:16526"/>
        <dbReference type="ChEBI" id="CHEBI:17231"/>
        <dbReference type="ChEBI" id="CHEBI:36658"/>
        <dbReference type="EC" id="4.1.1.52"/>
    </reaction>
    <physiologicalReaction direction="left-to-right" evidence="4">
        <dbReference type="Rhea" id="RHEA:23113"/>
    </physiologicalReaction>
</comment>
<dbReference type="EMBL" id="JACHGN010000020">
    <property type="protein sequence ID" value="MBB5137842.1"/>
    <property type="molecule type" value="Genomic_DNA"/>
</dbReference>
<keyword evidence="1" id="KW-0479">Metal-binding</keyword>
<sequence>MSGTGLVDTHAHFLFDEYVTAARRAGHGVPDRMPAWPVWSAEEHLALMDEAGVERAVLSLSSPGVCFGGPGERAALAREVNEFAAAQVAAHPARFGFFASLPLPYTDEAVAEARHALDVLGAAGFCVMSNADGVYLGDERFERLWALLDERGAVVFVHPTAPPNAALVSPARPYPMIEFVFDEARTVVDLLFAGILTRFPRIRFVVSHSGGALPVLLERIDLFFSDPELGGEAARAGTIRELVGRLWFDCAGTPLPFGLPALARVVGRERLLYGSDYCFTRPPAVLRHVAGLAGDGPRWLELMAANAGRLLGASVAAR</sequence>
<dbReference type="GO" id="GO:0047596">
    <property type="term" value="F:6-methylsalicylate decarboxylase activity"/>
    <property type="evidence" value="ECO:0007669"/>
    <property type="project" value="UniProtKB-EC"/>
</dbReference>
<feature type="domain" description="Amidohydrolase-related" evidence="6">
    <location>
        <begin position="7"/>
        <end position="293"/>
    </location>
</feature>
<dbReference type="Gene3D" id="3.20.20.140">
    <property type="entry name" value="Metal-dependent hydrolases"/>
    <property type="match status" value="1"/>
</dbReference>
<proteinExistence type="predicted"/>
<dbReference type="Pfam" id="PF04909">
    <property type="entry name" value="Amidohydro_2"/>
    <property type="match status" value="1"/>
</dbReference>
<evidence type="ECO:0000256" key="5">
    <source>
        <dbReference type="ARBA" id="ARBA00038889"/>
    </source>
</evidence>